<organism evidence="3 4">
    <name type="scientific">Virgibacillus kekensis</name>
    <dbReference type="NCBI Taxonomy" id="202261"/>
    <lineage>
        <taxon>Bacteria</taxon>
        <taxon>Bacillati</taxon>
        <taxon>Bacillota</taxon>
        <taxon>Bacilli</taxon>
        <taxon>Bacillales</taxon>
        <taxon>Bacillaceae</taxon>
        <taxon>Virgibacillus</taxon>
    </lineage>
</organism>
<comment type="caution">
    <text evidence="3">The sequence shown here is derived from an EMBL/GenBank/DDBJ whole genome shotgun (WGS) entry which is preliminary data.</text>
</comment>
<keyword evidence="1" id="KW-0175">Coiled coil</keyword>
<dbReference type="RefSeq" id="WP_390296372.1">
    <property type="nucleotide sequence ID" value="NZ_JBHSFU010000007.1"/>
</dbReference>
<evidence type="ECO:0000256" key="1">
    <source>
        <dbReference type="SAM" id="Coils"/>
    </source>
</evidence>
<feature type="transmembrane region" description="Helical" evidence="2">
    <location>
        <begin position="12"/>
        <end position="33"/>
    </location>
</feature>
<feature type="coiled-coil region" evidence="1">
    <location>
        <begin position="100"/>
        <end position="127"/>
    </location>
</feature>
<gene>
    <name evidence="3" type="ORF">ACFO3D_12315</name>
</gene>
<keyword evidence="2" id="KW-1133">Transmembrane helix</keyword>
<reference evidence="4" key="1">
    <citation type="journal article" date="2019" name="Int. J. Syst. Evol. Microbiol.">
        <title>The Global Catalogue of Microorganisms (GCM) 10K type strain sequencing project: providing services to taxonomists for standard genome sequencing and annotation.</title>
        <authorList>
            <consortium name="The Broad Institute Genomics Platform"/>
            <consortium name="The Broad Institute Genome Sequencing Center for Infectious Disease"/>
            <person name="Wu L."/>
            <person name="Ma J."/>
        </authorList>
    </citation>
    <scope>NUCLEOTIDE SEQUENCE [LARGE SCALE GENOMIC DNA]</scope>
    <source>
        <strain evidence="4">CGMCC 4.7426</strain>
    </source>
</reference>
<sequence length="186" mass="21068">MAKEKQRLKMGWFGWTFLSVIVVTIIGSALFFFTVLDLNAGAIFGGDDAADTVEEPSDETLEKVEEVQDTVGKEHSDIGQFVAEMHEFYNETTGYGAIESLDWENQRAKAEEILNMLEKQIPAVENKPLKADLERIRGLANAAIENKDKADIKLLHRMFHDLDIALNEYKAYDQIWNVTETLKVAE</sequence>
<evidence type="ECO:0000256" key="2">
    <source>
        <dbReference type="SAM" id="Phobius"/>
    </source>
</evidence>
<proteinExistence type="predicted"/>
<keyword evidence="4" id="KW-1185">Reference proteome</keyword>
<dbReference type="Proteomes" id="UP001595989">
    <property type="component" value="Unassembled WGS sequence"/>
</dbReference>
<keyword evidence="2" id="KW-0812">Transmembrane</keyword>
<evidence type="ECO:0000313" key="4">
    <source>
        <dbReference type="Proteomes" id="UP001595989"/>
    </source>
</evidence>
<dbReference type="EMBL" id="JBHSFU010000007">
    <property type="protein sequence ID" value="MFC4558977.1"/>
    <property type="molecule type" value="Genomic_DNA"/>
</dbReference>
<keyword evidence="2" id="KW-0472">Membrane</keyword>
<accession>A0ABV9DK42</accession>
<name>A0ABV9DK42_9BACI</name>
<evidence type="ECO:0000313" key="3">
    <source>
        <dbReference type="EMBL" id="MFC4558977.1"/>
    </source>
</evidence>
<protein>
    <submittedName>
        <fullName evidence="3">Uncharacterized protein</fullName>
    </submittedName>
</protein>